<accession>A0A160F6L3</accession>
<dbReference type="SUPFAM" id="SSF52980">
    <property type="entry name" value="Restriction endonuclease-like"/>
    <property type="match status" value="1"/>
</dbReference>
<dbReference type="RefSeq" id="WP_066327887.1">
    <property type="nucleotide sequence ID" value="NZ_CP015439.1"/>
</dbReference>
<feature type="coiled-coil region" evidence="1">
    <location>
        <begin position="205"/>
        <end position="239"/>
    </location>
</feature>
<dbReference type="InterPro" id="IPR011335">
    <property type="entry name" value="Restrct_endonuc-II-like"/>
</dbReference>
<reference evidence="3 4" key="1">
    <citation type="journal article" date="2006" name="Syst. Appl. Microbiol.">
        <title>Anoxybacillus amylolyticus sp. nov., a thermophilic amylase producing bacterium isolated from Mount Rittmann (Antarctica).</title>
        <authorList>
            <person name="Poli A."/>
            <person name="Esposito E."/>
            <person name="Lama L."/>
            <person name="Orlando P."/>
            <person name="Nicolaus G."/>
            <person name="de Appolonia F."/>
            <person name="Gambacorta A."/>
            <person name="Nicolaus B."/>
        </authorList>
    </citation>
    <scope>NUCLEOTIDE SEQUENCE [LARGE SCALE GENOMIC DNA]</scope>
    <source>
        <strain evidence="3 4">DSM 15939</strain>
        <plasmid evidence="4">Plasmid pdsm15939_1</plasmid>
    </source>
</reference>
<proteinExistence type="predicted"/>
<dbReference type="PATRIC" id="fig|294699.3.peg.3296"/>
<dbReference type="AlphaFoldDB" id="A0A160F6L3"/>
<keyword evidence="3" id="KW-0614">Plasmid</keyword>
<dbReference type="InterPro" id="IPR019080">
    <property type="entry name" value="YqaJ_viral_recombinase"/>
</dbReference>
<dbReference type="KEGG" id="aamy:GFC30_3189"/>
<protein>
    <submittedName>
        <fullName evidence="3">YqaJ-like viral recombinase domain protein</fullName>
    </submittedName>
</protein>
<dbReference type="OrthoDB" id="46225at2"/>
<gene>
    <name evidence="3" type="ORF">GFC30_3189</name>
</gene>
<feature type="domain" description="YqaJ viral recombinase" evidence="2">
    <location>
        <begin position="11"/>
        <end position="112"/>
    </location>
</feature>
<keyword evidence="4" id="KW-1185">Reference proteome</keyword>
<geneLocation type="plasmid" evidence="4">
    <name>pdsm15939_1</name>
</geneLocation>
<evidence type="ECO:0000313" key="4">
    <source>
        <dbReference type="Proteomes" id="UP000076865"/>
    </source>
</evidence>
<organism evidence="3 4">
    <name type="scientific">Anoxybacteroides amylolyticum</name>
    <dbReference type="NCBI Taxonomy" id="294699"/>
    <lineage>
        <taxon>Bacteria</taxon>
        <taxon>Bacillati</taxon>
        <taxon>Bacillota</taxon>
        <taxon>Bacilli</taxon>
        <taxon>Bacillales</taxon>
        <taxon>Anoxybacillaceae</taxon>
        <taxon>Anoxybacteroides</taxon>
    </lineage>
</organism>
<evidence type="ECO:0000256" key="1">
    <source>
        <dbReference type="SAM" id="Coils"/>
    </source>
</evidence>
<evidence type="ECO:0000259" key="2">
    <source>
        <dbReference type="Pfam" id="PF09588"/>
    </source>
</evidence>
<dbReference type="EMBL" id="CP015439">
    <property type="protein sequence ID" value="ANB62238.1"/>
    <property type="molecule type" value="Genomic_DNA"/>
</dbReference>
<name>A0A160F6L3_9BACL</name>
<sequence length="297" mass="34865">MFGQKDVNVVQHRDKWVGGSDVPAILGISKYKTQFQLAKEKTGIEPSDFKGNEYTAYGNALEPQIREYINAINQTNFQPATKTDVERGIRSNTDGYDQENQLILEIKTHGKTPDIRSYEAQMQLYMYQFGVEYGWLALYERPDNFDVEFDADRLQIKVVHRDNQYVQHILDAIESFWIRCEYLKEKQDMTEQEFMSVGQNELTIVAQQVEKLELQLSNFKKLEEQYKAMKDKLYQLMEEYDVKKWETDRVVITRVLPGKRESFDSTRFKKEHPELAQQYIKVSPTAGSVRIKLKEAN</sequence>
<dbReference type="Proteomes" id="UP000076865">
    <property type="component" value="Plasmid pDSM15939_1"/>
</dbReference>
<dbReference type="Gene3D" id="3.90.320.10">
    <property type="match status" value="1"/>
</dbReference>
<dbReference type="InterPro" id="IPR011604">
    <property type="entry name" value="PDDEXK-like_dom_sf"/>
</dbReference>
<dbReference type="Pfam" id="PF09588">
    <property type="entry name" value="YqaJ"/>
    <property type="match status" value="1"/>
</dbReference>
<keyword evidence="1" id="KW-0175">Coiled coil</keyword>
<evidence type="ECO:0000313" key="3">
    <source>
        <dbReference type="EMBL" id="ANB62238.1"/>
    </source>
</evidence>